<evidence type="ECO:0000313" key="8">
    <source>
        <dbReference type="EMBL" id="KAL0086545.1"/>
    </source>
</evidence>
<keyword evidence="4" id="KW-0496">Mitochondrion</keyword>
<dbReference type="PRINTS" id="PR00727">
    <property type="entry name" value="LEADERPTASE"/>
</dbReference>
<dbReference type="CDD" id="cd06530">
    <property type="entry name" value="S26_SPase_I"/>
    <property type="match status" value="1"/>
</dbReference>
<evidence type="ECO:0000259" key="7">
    <source>
        <dbReference type="Pfam" id="PF10502"/>
    </source>
</evidence>
<accession>A0ABR3B318</accession>
<evidence type="ECO:0000256" key="5">
    <source>
        <dbReference type="ARBA" id="ARBA00023136"/>
    </source>
</evidence>
<comment type="caution">
    <text evidence="8">The sequence shown here is derived from an EMBL/GenBank/DDBJ whole genome shotgun (WGS) entry which is preliminary data.</text>
</comment>
<dbReference type="InterPro" id="IPR052064">
    <property type="entry name" value="Mito_IMP1_subunit"/>
</dbReference>
<evidence type="ECO:0000256" key="6">
    <source>
        <dbReference type="ARBA" id="ARBA00038445"/>
    </source>
</evidence>
<dbReference type="InterPro" id="IPR019533">
    <property type="entry name" value="Peptidase_S26"/>
</dbReference>
<dbReference type="SUPFAM" id="SSF51306">
    <property type="entry name" value="LexA/Signal peptidase"/>
    <property type="match status" value="1"/>
</dbReference>
<keyword evidence="2" id="KW-0999">Mitochondrion inner membrane</keyword>
<evidence type="ECO:0000256" key="2">
    <source>
        <dbReference type="ARBA" id="ARBA00022792"/>
    </source>
</evidence>
<evidence type="ECO:0000256" key="3">
    <source>
        <dbReference type="ARBA" id="ARBA00022801"/>
    </source>
</evidence>
<dbReference type="InterPro" id="IPR000223">
    <property type="entry name" value="Pept_S26A_signal_pept_1"/>
</dbReference>
<dbReference type="Pfam" id="PF10502">
    <property type="entry name" value="Peptidase_S26"/>
    <property type="match status" value="2"/>
</dbReference>
<comment type="subcellular location">
    <subcellularLocation>
        <location evidence="1">Mitochondrion inner membrane</location>
    </subcellularLocation>
</comment>
<dbReference type="InterPro" id="IPR036286">
    <property type="entry name" value="LexA/Signal_pep-like_sf"/>
</dbReference>
<evidence type="ECO:0000256" key="4">
    <source>
        <dbReference type="ARBA" id="ARBA00023128"/>
    </source>
</evidence>
<evidence type="ECO:0000313" key="9">
    <source>
        <dbReference type="Proteomes" id="UP001448207"/>
    </source>
</evidence>
<dbReference type="EMBL" id="JBCLYO010000008">
    <property type="protein sequence ID" value="KAL0086545.1"/>
    <property type="molecule type" value="Genomic_DNA"/>
</dbReference>
<dbReference type="Gene3D" id="2.10.109.10">
    <property type="entry name" value="Umud Fragment, subunit A"/>
    <property type="match status" value="1"/>
</dbReference>
<gene>
    <name evidence="8" type="ORF">J3Q64DRAFT_1740521</name>
</gene>
<dbReference type="PANTHER" id="PTHR12383">
    <property type="entry name" value="PROTEASE FAMILY S26 MITOCHONDRIAL INNER MEMBRANE PROTEASE-RELATED"/>
    <property type="match status" value="1"/>
</dbReference>
<comment type="similarity">
    <text evidence="6">Belongs to the peptidase S26 family. IMP1 subfamily.</text>
</comment>
<protein>
    <submittedName>
        <fullName evidence="8">Mitochondrial inner membrane protease subunit 1-like protein</fullName>
    </submittedName>
</protein>
<feature type="domain" description="Peptidase S26" evidence="7">
    <location>
        <begin position="22"/>
        <end position="104"/>
    </location>
</feature>
<dbReference type="Proteomes" id="UP001448207">
    <property type="component" value="Unassembled WGS sequence"/>
</dbReference>
<dbReference type="PANTHER" id="PTHR12383:SF16">
    <property type="entry name" value="MITOCHONDRIAL INNER MEMBRANE PROTEASE SUBUNIT 1"/>
    <property type="match status" value="1"/>
</dbReference>
<keyword evidence="3" id="KW-0378">Hydrolase</keyword>
<organism evidence="8 9">
    <name type="scientific">Phycomyces blakesleeanus</name>
    <dbReference type="NCBI Taxonomy" id="4837"/>
    <lineage>
        <taxon>Eukaryota</taxon>
        <taxon>Fungi</taxon>
        <taxon>Fungi incertae sedis</taxon>
        <taxon>Mucoromycota</taxon>
        <taxon>Mucoromycotina</taxon>
        <taxon>Mucoromycetes</taxon>
        <taxon>Mucorales</taxon>
        <taxon>Phycomycetaceae</taxon>
        <taxon>Phycomyces</taxon>
    </lineage>
</organism>
<feature type="domain" description="Peptidase S26" evidence="7">
    <location>
        <begin position="110"/>
        <end position="153"/>
    </location>
</feature>
<keyword evidence="5" id="KW-0472">Membrane</keyword>
<reference evidence="8 9" key="1">
    <citation type="submission" date="2024-04" db="EMBL/GenBank/DDBJ databases">
        <title>Symmetric and asymmetric DNA N6-adenine methylation regulates different biological responses in Mucorales.</title>
        <authorList>
            <consortium name="Lawrence Berkeley National Laboratory"/>
            <person name="Lax C."/>
            <person name="Mondo S.J."/>
            <person name="Osorio-Concepcion M."/>
            <person name="Muszewska A."/>
            <person name="Corrochano-Luque M."/>
            <person name="Gutierrez G."/>
            <person name="Riley R."/>
            <person name="Lipzen A."/>
            <person name="Guo J."/>
            <person name="Hundley H."/>
            <person name="Amirebrahimi M."/>
            <person name="Ng V."/>
            <person name="Lorenzo-Gutierrez D."/>
            <person name="Binder U."/>
            <person name="Yang J."/>
            <person name="Song Y."/>
            <person name="Canovas D."/>
            <person name="Navarro E."/>
            <person name="Freitag M."/>
            <person name="Gabaldon T."/>
            <person name="Grigoriev I.V."/>
            <person name="Corrochano L.M."/>
            <person name="Nicolas F.E."/>
            <person name="Garre V."/>
        </authorList>
    </citation>
    <scope>NUCLEOTIDE SEQUENCE [LARGE SCALE GENOMIC DNA]</scope>
    <source>
        <strain evidence="8 9">L51</strain>
    </source>
</reference>
<evidence type="ECO:0000256" key="1">
    <source>
        <dbReference type="ARBA" id="ARBA00004273"/>
    </source>
</evidence>
<keyword evidence="9" id="KW-1185">Reference proteome</keyword>
<name>A0ABR3B318_PHYBL</name>
<proteinExistence type="inferred from homology"/>
<sequence length="173" mass="19585">MSQRFNSRFLRFGKYAVHAASITVRFMCFAHMYNRHVAEISLCMGPSMLPTFNMTGDIILADHISGYFSEPEIGDVVVCISPHAPGRAVLKRVVGTPRDSVCFDVTEKERKYVNVPDGHLWLSGDNMSNSNDSRTYGPVPMGLLRGRVVARLWPEFQILRNPLKQVSLTEYFK</sequence>